<dbReference type="EC" id="2.7.1.35" evidence="1"/>
<evidence type="ECO:0000256" key="2">
    <source>
        <dbReference type="ARBA" id="ARBA00022679"/>
    </source>
</evidence>
<dbReference type="eggNOG" id="COG2240">
    <property type="taxonomic scope" value="Bacteria"/>
</dbReference>
<dbReference type="GO" id="GO:0009443">
    <property type="term" value="P:pyridoxal 5'-phosphate salvage"/>
    <property type="evidence" value="ECO:0007669"/>
    <property type="project" value="InterPro"/>
</dbReference>
<dbReference type="GeneID" id="98918149"/>
<dbReference type="GO" id="GO:0005829">
    <property type="term" value="C:cytosol"/>
    <property type="evidence" value="ECO:0007669"/>
    <property type="project" value="TreeGrafter"/>
</dbReference>
<evidence type="ECO:0000256" key="4">
    <source>
        <dbReference type="ARBA" id="ARBA00022777"/>
    </source>
</evidence>
<evidence type="ECO:0000256" key="1">
    <source>
        <dbReference type="ARBA" id="ARBA00012104"/>
    </source>
</evidence>
<dbReference type="InterPro" id="IPR004625">
    <property type="entry name" value="PyrdxlKinase"/>
</dbReference>
<organism evidence="7 8">
    <name type="scientific">Eshraghiella crossota DSM 2876</name>
    <dbReference type="NCBI Taxonomy" id="511680"/>
    <lineage>
        <taxon>Bacteria</taxon>
        <taxon>Bacillati</taxon>
        <taxon>Bacillota</taxon>
        <taxon>Clostridia</taxon>
        <taxon>Lachnospirales</taxon>
        <taxon>Lachnospiraceae</taxon>
        <taxon>Eshraghiella</taxon>
    </lineage>
</organism>
<dbReference type="PANTHER" id="PTHR10534">
    <property type="entry name" value="PYRIDOXAL KINASE"/>
    <property type="match status" value="1"/>
</dbReference>
<keyword evidence="3" id="KW-0547">Nucleotide-binding</keyword>
<keyword evidence="5" id="KW-0067">ATP-binding</keyword>
<feature type="domain" description="Pyridoxamine kinase/Phosphomethylpyrimidine kinase" evidence="6">
    <location>
        <begin position="76"/>
        <end position="256"/>
    </location>
</feature>
<keyword evidence="4 7" id="KW-0418">Kinase</keyword>
<evidence type="ECO:0000259" key="6">
    <source>
        <dbReference type="Pfam" id="PF08543"/>
    </source>
</evidence>
<dbReference type="InterPro" id="IPR029056">
    <property type="entry name" value="Ribokinase-like"/>
</dbReference>
<comment type="caution">
    <text evidence="7">The sequence shown here is derived from an EMBL/GenBank/DDBJ whole genome shotgun (WGS) entry which is preliminary data.</text>
</comment>
<dbReference type="RefSeq" id="WP_005603331.1">
    <property type="nucleotide sequence ID" value="NZ_GG663524.1"/>
</dbReference>
<keyword evidence="8" id="KW-1185">Reference proteome</keyword>
<gene>
    <name evidence="7" type="ORF">BUTYVIB_01625</name>
</gene>
<dbReference type="Pfam" id="PF08543">
    <property type="entry name" value="Phos_pyr_kin"/>
    <property type="match status" value="1"/>
</dbReference>
<evidence type="ECO:0000256" key="5">
    <source>
        <dbReference type="ARBA" id="ARBA00022840"/>
    </source>
</evidence>
<dbReference type="STRING" id="45851.BHV86_09635"/>
<dbReference type="NCBIfam" id="NF005491">
    <property type="entry name" value="PRK07105.1"/>
    <property type="match status" value="1"/>
</dbReference>
<name>D4S0K6_9FIRM</name>
<dbReference type="GO" id="GO:0008478">
    <property type="term" value="F:pyridoxal kinase activity"/>
    <property type="evidence" value="ECO:0007669"/>
    <property type="project" value="UniProtKB-EC"/>
</dbReference>
<proteinExistence type="predicted"/>
<dbReference type="SUPFAM" id="SSF53613">
    <property type="entry name" value="Ribokinase-like"/>
    <property type="match status" value="1"/>
</dbReference>
<evidence type="ECO:0000313" key="7">
    <source>
        <dbReference type="EMBL" id="EFF68354.1"/>
    </source>
</evidence>
<dbReference type="AlphaFoldDB" id="D4S0K6"/>
<dbReference type="PANTHER" id="PTHR10534:SF2">
    <property type="entry name" value="PYRIDOXAL KINASE"/>
    <property type="match status" value="1"/>
</dbReference>
<dbReference type="HOGENOM" id="CLU_046496_2_0_9"/>
<dbReference type="CDD" id="cd01173">
    <property type="entry name" value="pyridoxal_pyridoxamine_kinase"/>
    <property type="match status" value="1"/>
</dbReference>
<evidence type="ECO:0000256" key="3">
    <source>
        <dbReference type="ARBA" id="ARBA00022741"/>
    </source>
</evidence>
<dbReference type="GO" id="GO:0005524">
    <property type="term" value="F:ATP binding"/>
    <property type="evidence" value="ECO:0007669"/>
    <property type="project" value="UniProtKB-KW"/>
</dbReference>
<dbReference type="EMBL" id="ABWN01000030">
    <property type="protein sequence ID" value="EFF68354.1"/>
    <property type="molecule type" value="Genomic_DNA"/>
</dbReference>
<keyword evidence="2" id="KW-0808">Transferase</keyword>
<evidence type="ECO:0000313" key="8">
    <source>
        <dbReference type="Proteomes" id="UP000006238"/>
    </source>
</evidence>
<dbReference type="InterPro" id="IPR013749">
    <property type="entry name" value="PM/HMP-P_kinase-1"/>
</dbReference>
<sequence length="281" mass="31790">MNQTDHNRQNKIAVINDFSGFGRCSIAVSLPIISQLRIQCCAVPTSVFSNHTGFKEYFFEDYTHNMEEYISNWKKLDLRFKGILSGFLGSRKQIEIVQDFIHDFRSDDTKVIIDPVMGDNGKPYPTYTDDMCMAMKDLVKYADILTPNLTEACILTDTPYTPETFVKKDYEALLMKIAEYGAKKIVITGIDSGIFLTNYIYDTGKGIYTTRQKRVGHVRSGTGDVFSAIIAADAVHDIDFRESVKRASSFVKKCIEVTETFDIPPTDGVCFEEVLHTLKCN</sequence>
<reference evidence="7 8" key="1">
    <citation type="submission" date="2010-02" db="EMBL/GenBank/DDBJ databases">
        <authorList>
            <person name="Weinstock G."/>
            <person name="Sodergren E."/>
            <person name="Clifton S."/>
            <person name="Fulton L."/>
            <person name="Fulton B."/>
            <person name="Courtney L."/>
            <person name="Fronick C."/>
            <person name="Harrison M."/>
            <person name="Strong C."/>
            <person name="Farmer C."/>
            <person name="Delahaunty K."/>
            <person name="Markovic C."/>
            <person name="Hall O."/>
            <person name="Minx P."/>
            <person name="Tomlinson C."/>
            <person name="Mitreva M."/>
            <person name="Nelson J."/>
            <person name="Hou S."/>
            <person name="Wollam A."/>
            <person name="Pepin K.H."/>
            <person name="Johnson M."/>
            <person name="Bhonagiri V."/>
            <person name="Zhang X."/>
            <person name="Suruliraj S."/>
            <person name="Warren W."/>
            <person name="Chinwalla A."/>
            <person name="Mardis E.R."/>
            <person name="Wilson R.K."/>
        </authorList>
    </citation>
    <scope>NUCLEOTIDE SEQUENCE [LARGE SCALE GENOMIC DNA]</scope>
    <source>
        <strain evidence="7 8">DSM 2876</strain>
    </source>
</reference>
<protein>
    <recommendedName>
        <fullName evidence="1">pyridoxal kinase</fullName>
        <ecNumber evidence="1">2.7.1.35</ecNumber>
    </recommendedName>
</protein>
<dbReference type="Gene3D" id="3.40.1190.20">
    <property type="match status" value="1"/>
</dbReference>
<accession>D4S0K6</accession>
<dbReference type="Proteomes" id="UP000006238">
    <property type="component" value="Unassembled WGS sequence"/>
</dbReference>